<dbReference type="EMBL" id="CAKMRJ010005412">
    <property type="protein sequence ID" value="CAH1442170.1"/>
    <property type="molecule type" value="Genomic_DNA"/>
</dbReference>
<comment type="caution">
    <text evidence="2">The sequence shown here is derived from an EMBL/GenBank/DDBJ whole genome shotgun (WGS) entry which is preliminary data.</text>
</comment>
<keyword evidence="3" id="KW-1185">Reference proteome</keyword>
<evidence type="ECO:0000313" key="3">
    <source>
        <dbReference type="Proteomes" id="UP001157418"/>
    </source>
</evidence>
<feature type="compositionally biased region" description="Acidic residues" evidence="1">
    <location>
        <begin position="127"/>
        <end position="143"/>
    </location>
</feature>
<sequence>MVKDSWSPTKQNLWSKENFTTIADSVGRVIIPFGVDISNANLAYGKVGVITNSLSYISSEPIVEINGETIKIKIVKVDLGWTPFKQYEKSLEDNSSSDDGEEDVDDMEGDDEDEHVSDTIPIQNNIEELEEGEIGTEEGTELN</sequence>
<dbReference type="Proteomes" id="UP001157418">
    <property type="component" value="Unassembled WGS sequence"/>
</dbReference>
<evidence type="ECO:0008006" key="4">
    <source>
        <dbReference type="Google" id="ProtNLM"/>
    </source>
</evidence>
<gene>
    <name evidence="2" type="ORF">LVIROSA_LOCUS28178</name>
</gene>
<name>A0AAU9NXJ1_9ASTR</name>
<dbReference type="AlphaFoldDB" id="A0AAU9NXJ1"/>
<accession>A0AAU9NXJ1</accession>
<evidence type="ECO:0000313" key="2">
    <source>
        <dbReference type="EMBL" id="CAH1442170.1"/>
    </source>
</evidence>
<organism evidence="2 3">
    <name type="scientific">Lactuca virosa</name>
    <dbReference type="NCBI Taxonomy" id="75947"/>
    <lineage>
        <taxon>Eukaryota</taxon>
        <taxon>Viridiplantae</taxon>
        <taxon>Streptophyta</taxon>
        <taxon>Embryophyta</taxon>
        <taxon>Tracheophyta</taxon>
        <taxon>Spermatophyta</taxon>
        <taxon>Magnoliopsida</taxon>
        <taxon>eudicotyledons</taxon>
        <taxon>Gunneridae</taxon>
        <taxon>Pentapetalae</taxon>
        <taxon>asterids</taxon>
        <taxon>campanulids</taxon>
        <taxon>Asterales</taxon>
        <taxon>Asteraceae</taxon>
        <taxon>Cichorioideae</taxon>
        <taxon>Cichorieae</taxon>
        <taxon>Lactucinae</taxon>
        <taxon>Lactuca</taxon>
    </lineage>
</organism>
<proteinExistence type="predicted"/>
<reference evidence="2 3" key="1">
    <citation type="submission" date="2022-01" db="EMBL/GenBank/DDBJ databases">
        <authorList>
            <person name="Xiong W."/>
            <person name="Schranz E."/>
        </authorList>
    </citation>
    <scope>NUCLEOTIDE SEQUENCE [LARGE SCALE GENOMIC DNA]</scope>
</reference>
<feature type="compositionally biased region" description="Acidic residues" evidence="1">
    <location>
        <begin position="95"/>
        <end position="115"/>
    </location>
</feature>
<feature type="region of interest" description="Disordered" evidence="1">
    <location>
        <begin position="88"/>
        <end position="143"/>
    </location>
</feature>
<protein>
    <recommendedName>
        <fullName evidence="4">S1 motif domain-containing protein</fullName>
    </recommendedName>
</protein>
<evidence type="ECO:0000256" key="1">
    <source>
        <dbReference type="SAM" id="MobiDB-lite"/>
    </source>
</evidence>